<dbReference type="CDD" id="cd08026">
    <property type="entry name" value="DUF326"/>
    <property type="match status" value="1"/>
</dbReference>
<dbReference type="Gene3D" id="1.20.1270.360">
    <property type="match status" value="1"/>
</dbReference>
<dbReference type="RefSeq" id="WP_150091160.1">
    <property type="nucleotide sequence ID" value="NZ_VWSF01000019.1"/>
</dbReference>
<evidence type="ECO:0000313" key="1">
    <source>
        <dbReference type="EMBL" id="KAA5542003.1"/>
    </source>
</evidence>
<dbReference type="InterPro" id="IPR005560">
    <property type="entry name" value="Csp_YhjQ"/>
</dbReference>
<dbReference type="PANTHER" id="PTHR37310:SF1">
    <property type="entry name" value="CYTOPLASMIC PROTEIN"/>
    <property type="match status" value="1"/>
</dbReference>
<dbReference type="PANTHER" id="PTHR37310">
    <property type="entry name" value="CYTOPLASMIC PROTEIN-RELATED"/>
    <property type="match status" value="1"/>
</dbReference>
<dbReference type="AlphaFoldDB" id="A0A5M6D3U9"/>
<name>A0A5M6D3U9_9BACT</name>
<dbReference type="Pfam" id="PF03860">
    <property type="entry name" value="Csp"/>
    <property type="match status" value="1"/>
</dbReference>
<keyword evidence="2" id="KW-1185">Reference proteome</keyword>
<dbReference type="EMBL" id="VWSF01000019">
    <property type="protein sequence ID" value="KAA5542003.1"/>
    <property type="molecule type" value="Genomic_DNA"/>
</dbReference>
<gene>
    <name evidence="1" type="ORF">F0145_19645</name>
</gene>
<dbReference type="InterPro" id="IPR044543">
    <property type="entry name" value="YHJQ-like"/>
</dbReference>
<evidence type="ECO:0000313" key="2">
    <source>
        <dbReference type="Proteomes" id="UP000323426"/>
    </source>
</evidence>
<proteinExistence type="predicted"/>
<organism evidence="1 2">
    <name type="scientific">Adhaeribacter rhizoryzae</name>
    <dbReference type="NCBI Taxonomy" id="2607907"/>
    <lineage>
        <taxon>Bacteria</taxon>
        <taxon>Pseudomonadati</taxon>
        <taxon>Bacteroidota</taxon>
        <taxon>Cytophagia</taxon>
        <taxon>Cytophagales</taxon>
        <taxon>Hymenobacteraceae</taxon>
        <taxon>Adhaeribacter</taxon>
    </lineage>
</organism>
<reference evidence="1 2" key="1">
    <citation type="submission" date="2019-09" db="EMBL/GenBank/DDBJ databases">
        <title>Genome sequence and assembly of Adhaeribacter sp.</title>
        <authorList>
            <person name="Chhetri G."/>
        </authorList>
    </citation>
    <scope>NUCLEOTIDE SEQUENCE [LARGE SCALE GENOMIC DNA]</scope>
    <source>
        <strain evidence="1 2">DK36</strain>
    </source>
</reference>
<accession>A0A5M6D3U9</accession>
<dbReference type="Proteomes" id="UP000323426">
    <property type="component" value="Unassembled WGS sequence"/>
</dbReference>
<comment type="caution">
    <text evidence="1">The sequence shown here is derived from an EMBL/GenBank/DDBJ whole genome shotgun (WGS) entry which is preliminary data.</text>
</comment>
<sequence length="112" mass="12693">MENHNHQQLIEKLLNCANTCEICFSHCLSEGGMMANCAKLDRDCADSCRHAIALLQSQSVIGHQYLVLCEEICRKCAEECAQHQHEHCQRCAQACQECAEACHSHHEQITQR</sequence>
<protein>
    <submittedName>
        <fullName evidence="1">Four-helix bundle copper-binding protein</fullName>
    </submittedName>
</protein>